<keyword evidence="12" id="KW-0460">Magnesium</keyword>
<comment type="cofactor">
    <cofactor evidence="2">
        <name>Mg(2+)</name>
        <dbReference type="ChEBI" id="CHEBI:18420"/>
    </cofactor>
</comment>
<reference evidence="15" key="1">
    <citation type="submission" date="2022-01" db="EMBL/GenBank/DDBJ databases">
        <title>STING isolate genome collection.</title>
        <authorList>
            <person name="France M."/>
            <person name="Rutt L."/>
            <person name="Humphrys M."/>
            <person name="Ravel J."/>
        </authorList>
    </citation>
    <scope>NUCLEOTIDE SEQUENCE</scope>
    <source>
        <strain evidence="15">C0081E5</strain>
    </source>
</reference>
<dbReference type="EMBL" id="JAKHEY010000002">
    <property type="protein sequence ID" value="MCZ9677903.1"/>
    <property type="molecule type" value="Genomic_DNA"/>
</dbReference>
<dbReference type="GO" id="GO:0000287">
    <property type="term" value="F:magnesium ion binding"/>
    <property type="evidence" value="ECO:0007669"/>
    <property type="project" value="InterPro"/>
</dbReference>
<dbReference type="SUPFAM" id="SSF53098">
    <property type="entry name" value="Ribonuclease H-like"/>
    <property type="match status" value="1"/>
</dbReference>
<keyword evidence="9" id="KW-0479">Metal-binding</keyword>
<dbReference type="Pfam" id="PF01693">
    <property type="entry name" value="Cauli_VI"/>
    <property type="match status" value="1"/>
</dbReference>
<comment type="catalytic activity">
    <reaction evidence="1">
        <text>Endonucleolytic cleavage to 5'-phosphomonoester.</text>
        <dbReference type="EC" id="3.1.26.4"/>
    </reaction>
</comment>
<evidence type="ECO:0000259" key="13">
    <source>
        <dbReference type="PROSITE" id="PS50879"/>
    </source>
</evidence>
<dbReference type="GO" id="GO:0004523">
    <property type="term" value="F:RNA-DNA hybrid ribonuclease activity"/>
    <property type="evidence" value="ECO:0007669"/>
    <property type="project" value="UniProtKB-EC"/>
</dbReference>
<dbReference type="FunFam" id="3.40.970.10:FF:000002">
    <property type="entry name" value="Ribonuclease H"/>
    <property type="match status" value="1"/>
</dbReference>
<proteinExistence type="inferred from homology"/>
<evidence type="ECO:0000256" key="11">
    <source>
        <dbReference type="ARBA" id="ARBA00022801"/>
    </source>
</evidence>
<evidence type="ECO:0000313" key="17">
    <source>
        <dbReference type="Proteomes" id="UP001211566"/>
    </source>
</evidence>
<feature type="domain" description="RNase H type-1" evidence="13">
    <location>
        <begin position="97"/>
        <end position="253"/>
    </location>
</feature>
<evidence type="ECO:0000256" key="7">
    <source>
        <dbReference type="ARBA" id="ARBA00017721"/>
    </source>
</evidence>
<gene>
    <name evidence="14" type="ORF">L2772_03430</name>
    <name evidence="15" type="ORF">L2Z99_02245</name>
</gene>
<dbReference type="RefSeq" id="WP_269254522.1">
    <property type="nucleotide sequence ID" value="NZ_JAKHEY010000002.1"/>
</dbReference>
<comment type="caution">
    <text evidence="15">The sequence shown here is derived from an EMBL/GenBank/DDBJ whole genome shotgun (WGS) entry which is preliminary data.</text>
</comment>
<dbReference type="InterPro" id="IPR017067">
    <property type="entry name" value="RNase_H1_euk"/>
</dbReference>
<keyword evidence="16" id="KW-1185">Reference proteome</keyword>
<dbReference type="InterPro" id="IPR022892">
    <property type="entry name" value="RNaseHI"/>
</dbReference>
<evidence type="ECO:0000256" key="5">
    <source>
        <dbReference type="ARBA" id="ARBA00011245"/>
    </source>
</evidence>
<sequence length="255" mass="29435">MKFYAVKKGRKIGIFRTWDECKEQVNGFSGAEYKSFSNILEASQYLDLSEDQKRAIMKPSEDNLTAAVEKIKAQSKVMAEKKPSMKKKTTASKSDYSQYEVVVFTDGGCRNHGNVKGGHVQEDDKAAWAYLIEHEGNRISKAGGEFGATNNKMELTGLIEAMKRILALKLNNKKTIFVLDSRYVLRPITEKWIWSWRNNGWKRSKGELKNKELWQELSRLLPQFKNAEFEWTHGHEDNYGNNFVDKALNIYMDKM</sequence>
<evidence type="ECO:0000256" key="3">
    <source>
        <dbReference type="ARBA" id="ARBA00004065"/>
    </source>
</evidence>
<dbReference type="Gene3D" id="3.30.420.10">
    <property type="entry name" value="Ribonuclease H-like superfamily/Ribonuclease H"/>
    <property type="match status" value="1"/>
</dbReference>
<evidence type="ECO:0000256" key="8">
    <source>
        <dbReference type="ARBA" id="ARBA00022722"/>
    </source>
</evidence>
<dbReference type="AlphaFoldDB" id="A0AAW5WX03"/>
<keyword evidence="10" id="KW-0255">Endonuclease</keyword>
<protein>
    <recommendedName>
        <fullName evidence="7">Ribonuclease H</fullName>
        <ecNumber evidence="6">3.1.26.4</ecNumber>
    </recommendedName>
</protein>
<dbReference type="InterPro" id="IPR002156">
    <property type="entry name" value="RNaseH_domain"/>
</dbReference>
<dbReference type="InterPro" id="IPR011320">
    <property type="entry name" value="RNase_H1_N"/>
</dbReference>
<dbReference type="InterPro" id="IPR037056">
    <property type="entry name" value="RNase_H1_N_sf"/>
</dbReference>
<evidence type="ECO:0000313" key="14">
    <source>
        <dbReference type="EMBL" id="MCZ3621924.1"/>
    </source>
</evidence>
<evidence type="ECO:0000256" key="10">
    <source>
        <dbReference type="ARBA" id="ARBA00022759"/>
    </source>
</evidence>
<dbReference type="GO" id="GO:0003676">
    <property type="term" value="F:nucleic acid binding"/>
    <property type="evidence" value="ECO:0007669"/>
    <property type="project" value="InterPro"/>
</dbReference>
<dbReference type="InterPro" id="IPR012337">
    <property type="entry name" value="RNaseH-like_sf"/>
</dbReference>
<organism evidence="15 17">
    <name type="scientific">Lactobacillus mulieris</name>
    <dbReference type="NCBI Taxonomy" id="2508708"/>
    <lineage>
        <taxon>Bacteria</taxon>
        <taxon>Bacillati</taxon>
        <taxon>Bacillota</taxon>
        <taxon>Bacilli</taxon>
        <taxon>Lactobacillales</taxon>
        <taxon>Lactobacillaceae</taxon>
        <taxon>Lactobacillus</taxon>
    </lineage>
</organism>
<evidence type="ECO:0000313" key="15">
    <source>
        <dbReference type="EMBL" id="MCZ9677903.1"/>
    </source>
</evidence>
<evidence type="ECO:0000256" key="2">
    <source>
        <dbReference type="ARBA" id="ARBA00001946"/>
    </source>
</evidence>
<dbReference type="InterPro" id="IPR050092">
    <property type="entry name" value="RNase_H"/>
</dbReference>
<evidence type="ECO:0000256" key="1">
    <source>
        <dbReference type="ARBA" id="ARBA00000077"/>
    </source>
</evidence>
<dbReference type="CDD" id="cd09278">
    <property type="entry name" value="RNase_HI_prokaryote_like"/>
    <property type="match status" value="1"/>
</dbReference>
<name>A0AAW5WX03_9LACO</name>
<dbReference type="GO" id="GO:0043137">
    <property type="term" value="P:DNA replication, removal of RNA primer"/>
    <property type="evidence" value="ECO:0007669"/>
    <property type="project" value="TreeGrafter"/>
</dbReference>
<dbReference type="PIRSF" id="PIRSF036852">
    <property type="entry name" value="Ribonuclease_H1_euk"/>
    <property type="match status" value="1"/>
</dbReference>
<accession>A0AAW5WX03</accession>
<evidence type="ECO:0000256" key="4">
    <source>
        <dbReference type="ARBA" id="ARBA00005300"/>
    </source>
</evidence>
<comment type="similarity">
    <text evidence="4">Belongs to the RNase H family.</text>
</comment>
<dbReference type="Proteomes" id="UP001211566">
    <property type="component" value="Unassembled WGS sequence"/>
</dbReference>
<comment type="function">
    <text evidence="3">Endonuclease that specifically degrades the RNA of RNA-DNA hybrids.</text>
</comment>
<dbReference type="PROSITE" id="PS50879">
    <property type="entry name" value="RNASE_H_1"/>
    <property type="match status" value="1"/>
</dbReference>
<reference evidence="14 16" key="2">
    <citation type="submission" date="2022-01" db="EMBL/GenBank/DDBJ databases">
        <title>VMRC isolate genome collection.</title>
        <authorList>
            <person name="France M."/>
            <person name="Rutt L."/>
            <person name="Humphrys M."/>
            <person name="Ravel J."/>
        </authorList>
    </citation>
    <scope>NUCLEOTIDE SEQUENCE [LARGE SCALE GENOMIC DNA]</scope>
    <source>
        <strain evidence="14 16">C0172B4</strain>
    </source>
</reference>
<dbReference type="SUPFAM" id="SSF55658">
    <property type="entry name" value="L9 N-domain-like"/>
    <property type="match status" value="1"/>
</dbReference>
<evidence type="ECO:0000256" key="6">
    <source>
        <dbReference type="ARBA" id="ARBA00012180"/>
    </source>
</evidence>
<dbReference type="Pfam" id="PF00075">
    <property type="entry name" value="RNase_H"/>
    <property type="match status" value="1"/>
</dbReference>
<dbReference type="Gene3D" id="3.40.970.10">
    <property type="entry name" value="Ribonuclease H1, N-terminal domain"/>
    <property type="match status" value="1"/>
</dbReference>
<dbReference type="Proteomes" id="UP001211420">
    <property type="component" value="Unassembled WGS sequence"/>
</dbReference>
<evidence type="ECO:0000256" key="12">
    <source>
        <dbReference type="ARBA" id="ARBA00022842"/>
    </source>
</evidence>
<dbReference type="EC" id="3.1.26.4" evidence="6"/>
<dbReference type="PANTHER" id="PTHR10642">
    <property type="entry name" value="RIBONUCLEASE H1"/>
    <property type="match status" value="1"/>
</dbReference>
<keyword evidence="8" id="KW-0540">Nuclease</keyword>
<dbReference type="InterPro" id="IPR036397">
    <property type="entry name" value="RNaseH_sf"/>
</dbReference>
<evidence type="ECO:0000256" key="9">
    <source>
        <dbReference type="ARBA" id="ARBA00022723"/>
    </source>
</evidence>
<dbReference type="PANTHER" id="PTHR10642:SF26">
    <property type="entry name" value="RIBONUCLEASE H1"/>
    <property type="match status" value="1"/>
</dbReference>
<keyword evidence="11" id="KW-0378">Hydrolase</keyword>
<dbReference type="InterPro" id="IPR009027">
    <property type="entry name" value="Ribosomal_bL9/RNase_H1_N"/>
</dbReference>
<dbReference type="EMBL" id="JAKHPW010000002">
    <property type="protein sequence ID" value="MCZ3621924.1"/>
    <property type="molecule type" value="Genomic_DNA"/>
</dbReference>
<comment type="subunit">
    <text evidence="5">Monomer.</text>
</comment>
<evidence type="ECO:0000313" key="16">
    <source>
        <dbReference type="Proteomes" id="UP001211420"/>
    </source>
</evidence>